<dbReference type="Proteomes" id="UP001162483">
    <property type="component" value="Unassembled WGS sequence"/>
</dbReference>
<evidence type="ECO:0000313" key="1">
    <source>
        <dbReference type="EMBL" id="CAI9548780.1"/>
    </source>
</evidence>
<organism evidence="1 2">
    <name type="scientific">Staurois parvus</name>
    <dbReference type="NCBI Taxonomy" id="386267"/>
    <lineage>
        <taxon>Eukaryota</taxon>
        <taxon>Metazoa</taxon>
        <taxon>Chordata</taxon>
        <taxon>Craniata</taxon>
        <taxon>Vertebrata</taxon>
        <taxon>Euteleostomi</taxon>
        <taxon>Amphibia</taxon>
        <taxon>Batrachia</taxon>
        <taxon>Anura</taxon>
        <taxon>Neobatrachia</taxon>
        <taxon>Ranoidea</taxon>
        <taxon>Ranidae</taxon>
        <taxon>Staurois</taxon>
    </lineage>
</organism>
<evidence type="ECO:0000313" key="2">
    <source>
        <dbReference type="Proteomes" id="UP001162483"/>
    </source>
</evidence>
<accession>A0ABN9BM93</accession>
<protein>
    <submittedName>
        <fullName evidence="1">Uncharacterized protein</fullName>
    </submittedName>
</protein>
<feature type="non-terminal residue" evidence="1">
    <location>
        <position position="39"/>
    </location>
</feature>
<gene>
    <name evidence="1" type="ORF">SPARVUS_LOCUS3220413</name>
</gene>
<comment type="caution">
    <text evidence="1">The sequence shown here is derived from an EMBL/GenBank/DDBJ whole genome shotgun (WGS) entry which is preliminary data.</text>
</comment>
<keyword evidence="2" id="KW-1185">Reference proteome</keyword>
<dbReference type="EMBL" id="CATNWA010004835">
    <property type="protein sequence ID" value="CAI9548780.1"/>
    <property type="molecule type" value="Genomic_DNA"/>
</dbReference>
<proteinExistence type="predicted"/>
<sequence length="39" mass="4421">MSCQSAPAKESFHLAQATIYFGLLHSNKDTPHYEVHTYP</sequence>
<name>A0ABN9BM93_9NEOB</name>
<reference evidence="1" key="1">
    <citation type="submission" date="2023-05" db="EMBL/GenBank/DDBJ databases">
        <authorList>
            <person name="Stuckert A."/>
        </authorList>
    </citation>
    <scope>NUCLEOTIDE SEQUENCE</scope>
</reference>